<evidence type="ECO:0000313" key="3">
    <source>
        <dbReference type="Proteomes" id="UP001223720"/>
    </source>
</evidence>
<sequence length="80" mass="8669">MRHLLGFVRGLGLDEAAVREIYETVGREGMATGAGDDVRLSEPPLRSPRRREHPLPNRGLALFIAGADGSHLTMPPKQPG</sequence>
<protein>
    <submittedName>
        <fullName evidence="2">Uncharacterized protein</fullName>
    </submittedName>
</protein>
<feature type="region of interest" description="Disordered" evidence="1">
    <location>
        <begin position="29"/>
        <end position="56"/>
    </location>
</feature>
<accession>A0AAX3WEE9</accession>
<dbReference type="AlphaFoldDB" id="A0AAX3WEE9"/>
<proteinExistence type="predicted"/>
<evidence type="ECO:0000313" key="2">
    <source>
        <dbReference type="EMBL" id="WHQ68763.1"/>
    </source>
</evidence>
<name>A0AAX3WEE9_METEX</name>
<dbReference type="RefSeq" id="WP_283535280.1">
    <property type="nucleotide sequence ID" value="NZ_CP073633.1"/>
</dbReference>
<dbReference type="Proteomes" id="UP001223720">
    <property type="component" value="Chromosome"/>
</dbReference>
<dbReference type="EMBL" id="CP073633">
    <property type="protein sequence ID" value="WHQ68763.1"/>
    <property type="molecule type" value="Genomic_DNA"/>
</dbReference>
<reference evidence="2" key="1">
    <citation type="journal article" date="2022" name="Biotechnol. Bioprocess Eng.">
        <title>Pan-genome Analysis Reveals Comparative Genomic Features of Central Metabolic Pathways in Methylorubrum extorquens.</title>
        <authorList>
            <person name="Lee G.M."/>
            <person name="Scott-Nevros Z.K."/>
            <person name="Lee S.-M."/>
            <person name="Kim D."/>
        </authorList>
    </citation>
    <scope>NUCLEOTIDE SEQUENCE</scope>
    <source>
        <strain evidence="2">ATCC 55366</strain>
    </source>
</reference>
<organism evidence="2 3">
    <name type="scientific">Methylorubrum extorquens</name>
    <name type="common">Methylobacterium dichloromethanicum</name>
    <name type="synonym">Methylobacterium extorquens</name>
    <dbReference type="NCBI Taxonomy" id="408"/>
    <lineage>
        <taxon>Bacteria</taxon>
        <taxon>Pseudomonadati</taxon>
        <taxon>Pseudomonadota</taxon>
        <taxon>Alphaproteobacteria</taxon>
        <taxon>Hyphomicrobiales</taxon>
        <taxon>Methylobacteriaceae</taxon>
        <taxon>Methylorubrum</taxon>
    </lineage>
</organism>
<gene>
    <name evidence="2" type="ORF">KEC54_20725</name>
</gene>
<evidence type="ECO:0000256" key="1">
    <source>
        <dbReference type="SAM" id="MobiDB-lite"/>
    </source>
</evidence>